<comment type="caution">
    <text evidence="2">The sequence shown here is derived from an EMBL/GenBank/DDBJ whole genome shotgun (WGS) entry which is preliminary data.</text>
</comment>
<dbReference type="Proteomes" id="UP000313988">
    <property type="component" value="Unassembled WGS sequence"/>
</dbReference>
<sequence length="67" mass="7830">MSKKASKRHRRRQQIQAHLARPDPRPPLPRPKVREPFYLHELGLTRECFGGCPAWGELPPVIRRGRP</sequence>
<evidence type="ECO:0000313" key="2">
    <source>
        <dbReference type="EMBL" id="TNM72023.1"/>
    </source>
</evidence>
<dbReference type="EMBL" id="VDMO01000005">
    <property type="protein sequence ID" value="TNM72023.1"/>
    <property type="molecule type" value="Genomic_DNA"/>
</dbReference>
<evidence type="ECO:0000256" key="1">
    <source>
        <dbReference type="SAM" id="MobiDB-lite"/>
    </source>
</evidence>
<reference evidence="2 3" key="1">
    <citation type="submission" date="2019-06" db="EMBL/GenBank/DDBJ databases">
        <title>Genome sequence of Deinococcus radiopugnans ATCC 19172.</title>
        <authorList>
            <person name="Maclea K.S."/>
            <person name="Maynard C.R."/>
        </authorList>
    </citation>
    <scope>NUCLEOTIDE SEQUENCE [LARGE SCALE GENOMIC DNA]</scope>
    <source>
        <strain evidence="2 3">ATCC 19172</strain>
    </source>
</reference>
<proteinExistence type="predicted"/>
<organism evidence="2 3">
    <name type="scientific">Deinococcus radiopugnans ATCC 19172</name>
    <dbReference type="NCBI Taxonomy" id="585398"/>
    <lineage>
        <taxon>Bacteria</taxon>
        <taxon>Thermotogati</taxon>
        <taxon>Deinococcota</taxon>
        <taxon>Deinococci</taxon>
        <taxon>Deinococcales</taxon>
        <taxon>Deinococcaceae</taxon>
        <taxon>Deinococcus</taxon>
    </lineage>
</organism>
<dbReference type="AlphaFoldDB" id="A0A5C4Y8V1"/>
<protein>
    <submittedName>
        <fullName evidence="2">Uncharacterized protein</fullName>
    </submittedName>
</protein>
<accession>A0A5C4Y8V1</accession>
<feature type="compositionally biased region" description="Basic residues" evidence="1">
    <location>
        <begin position="1"/>
        <end position="13"/>
    </location>
</feature>
<evidence type="ECO:0000313" key="3">
    <source>
        <dbReference type="Proteomes" id="UP000313988"/>
    </source>
</evidence>
<dbReference type="OrthoDB" id="74317at2"/>
<gene>
    <name evidence="2" type="ORF">FHR04_06030</name>
</gene>
<feature type="region of interest" description="Disordered" evidence="1">
    <location>
        <begin position="1"/>
        <end position="32"/>
    </location>
</feature>
<name>A0A5C4Y8V1_9DEIO</name>